<evidence type="ECO:0000256" key="4">
    <source>
        <dbReference type="SAM" id="MobiDB-lite"/>
    </source>
</evidence>
<organism evidence="7 8">
    <name type="scientific">Denticeps clupeoides</name>
    <name type="common">denticle herring</name>
    <dbReference type="NCBI Taxonomy" id="299321"/>
    <lineage>
        <taxon>Eukaryota</taxon>
        <taxon>Metazoa</taxon>
        <taxon>Chordata</taxon>
        <taxon>Craniata</taxon>
        <taxon>Vertebrata</taxon>
        <taxon>Euteleostomi</taxon>
        <taxon>Actinopterygii</taxon>
        <taxon>Neopterygii</taxon>
        <taxon>Teleostei</taxon>
        <taxon>Clupei</taxon>
        <taxon>Clupeiformes</taxon>
        <taxon>Denticipitoidei</taxon>
        <taxon>Denticipitidae</taxon>
        <taxon>Denticeps</taxon>
    </lineage>
</organism>
<dbReference type="GeneID" id="114765654"/>
<protein>
    <recommendedName>
        <fullName evidence="6">Olfactomedin-like domain-containing protein</fullName>
    </recommendedName>
</protein>
<dbReference type="PANTHER" id="PTHR23192">
    <property type="entry name" value="OLFACTOMEDIN-RELATED"/>
    <property type="match status" value="1"/>
</dbReference>
<dbReference type="AlphaFoldDB" id="A0AAY4EHS5"/>
<dbReference type="PROSITE" id="PS51132">
    <property type="entry name" value="OLF"/>
    <property type="match status" value="1"/>
</dbReference>
<proteinExistence type="predicted"/>
<name>A0AAY4EHS5_9TELE</name>
<keyword evidence="5" id="KW-1133">Transmembrane helix</keyword>
<dbReference type="RefSeq" id="XP_028811751.1">
    <property type="nucleotide sequence ID" value="XM_028955918.1"/>
</dbReference>
<dbReference type="Gene3D" id="1.20.5.320">
    <property type="entry name" value="6-Phosphogluconate Dehydrogenase, domain 3"/>
    <property type="match status" value="1"/>
</dbReference>
<comment type="caution">
    <text evidence="3">Lacks conserved residue(s) required for the propagation of feature annotation.</text>
</comment>
<feature type="compositionally biased region" description="Pro residues" evidence="4">
    <location>
        <begin position="228"/>
        <end position="252"/>
    </location>
</feature>
<reference evidence="7" key="3">
    <citation type="submission" date="2025-09" db="UniProtKB">
        <authorList>
            <consortium name="Ensembl"/>
        </authorList>
    </citation>
    <scope>IDENTIFICATION</scope>
</reference>
<dbReference type="InterPro" id="IPR003112">
    <property type="entry name" value="Olfac-like_dom"/>
</dbReference>
<dbReference type="Proteomes" id="UP000694580">
    <property type="component" value="Chromosome 16"/>
</dbReference>
<keyword evidence="2" id="KW-0964">Secreted</keyword>
<dbReference type="SMART" id="SM00284">
    <property type="entry name" value="OLF"/>
    <property type="match status" value="1"/>
</dbReference>
<comment type="subcellular location">
    <subcellularLocation>
        <location evidence="1">Secreted</location>
    </subcellularLocation>
</comment>
<dbReference type="Pfam" id="PF01391">
    <property type="entry name" value="Collagen"/>
    <property type="match status" value="1"/>
</dbReference>
<reference evidence="7 8" key="1">
    <citation type="submission" date="2020-06" db="EMBL/GenBank/DDBJ databases">
        <authorList>
            <consortium name="Wellcome Sanger Institute Data Sharing"/>
        </authorList>
    </citation>
    <scope>NUCLEOTIDE SEQUENCE [LARGE SCALE GENOMIC DNA]</scope>
</reference>
<dbReference type="InterPro" id="IPR008160">
    <property type="entry name" value="Collagen"/>
</dbReference>
<dbReference type="GeneTree" id="ENSGT00940000158020"/>
<dbReference type="RefSeq" id="XP_028811750.1">
    <property type="nucleotide sequence ID" value="XM_028955917.1"/>
</dbReference>
<evidence type="ECO:0000313" key="8">
    <source>
        <dbReference type="Proteomes" id="UP000694580"/>
    </source>
</evidence>
<dbReference type="PANTHER" id="PTHR23192:SF85">
    <property type="entry name" value="GLIOMEDIN"/>
    <property type="match status" value="1"/>
</dbReference>
<dbReference type="Ensembl" id="ENSDCDT00010067884.1">
    <property type="protein sequence ID" value="ENSDCDP00010057205.1"/>
    <property type="gene ID" value="ENSDCDG00010032444.1"/>
</dbReference>
<dbReference type="GO" id="GO:0007165">
    <property type="term" value="P:signal transduction"/>
    <property type="evidence" value="ECO:0007669"/>
    <property type="project" value="TreeGrafter"/>
</dbReference>
<dbReference type="Pfam" id="PF02191">
    <property type="entry name" value="OLF"/>
    <property type="match status" value="1"/>
</dbReference>
<dbReference type="GO" id="GO:0005615">
    <property type="term" value="C:extracellular space"/>
    <property type="evidence" value="ECO:0007669"/>
    <property type="project" value="TreeGrafter"/>
</dbReference>
<feature type="compositionally biased region" description="Basic and acidic residues" evidence="4">
    <location>
        <begin position="106"/>
        <end position="117"/>
    </location>
</feature>
<evidence type="ECO:0000256" key="3">
    <source>
        <dbReference type="PROSITE-ProRule" id="PRU00446"/>
    </source>
</evidence>
<evidence type="ECO:0000259" key="6">
    <source>
        <dbReference type="PROSITE" id="PS51132"/>
    </source>
</evidence>
<feature type="transmembrane region" description="Helical" evidence="5">
    <location>
        <begin position="20"/>
        <end position="45"/>
    </location>
</feature>
<reference evidence="7" key="2">
    <citation type="submission" date="2025-08" db="UniProtKB">
        <authorList>
            <consortium name="Ensembl"/>
        </authorList>
    </citation>
    <scope>IDENTIFICATION</scope>
</reference>
<feature type="region of interest" description="Disordered" evidence="4">
    <location>
        <begin position="155"/>
        <end position="261"/>
    </location>
</feature>
<feature type="compositionally biased region" description="Basic and acidic residues" evidence="4">
    <location>
        <begin position="194"/>
        <end position="207"/>
    </location>
</feature>
<evidence type="ECO:0000313" key="7">
    <source>
        <dbReference type="Ensembl" id="ENSDCDP00010057205.1"/>
    </source>
</evidence>
<gene>
    <name evidence="7" type="primary">GLDN</name>
</gene>
<evidence type="ECO:0000256" key="2">
    <source>
        <dbReference type="ARBA" id="ARBA00022525"/>
    </source>
</evidence>
<accession>A0AAY4EHS5</accession>
<keyword evidence="5" id="KW-0812">Transmembrane</keyword>
<keyword evidence="5" id="KW-0472">Membrane</keyword>
<evidence type="ECO:0000256" key="5">
    <source>
        <dbReference type="SAM" id="Phobius"/>
    </source>
</evidence>
<keyword evidence="8" id="KW-1185">Reference proteome</keyword>
<feature type="domain" description="Olfactomedin-like" evidence="6">
    <location>
        <begin position="296"/>
        <end position="540"/>
    </location>
</feature>
<dbReference type="InterPro" id="IPR050605">
    <property type="entry name" value="Olfactomedin-like_domain"/>
</dbReference>
<dbReference type="SUPFAM" id="SSF63829">
    <property type="entry name" value="Calcium-dependent phosphotriesterase"/>
    <property type="match status" value="1"/>
</dbReference>
<feature type="region of interest" description="Disordered" evidence="4">
    <location>
        <begin position="93"/>
        <end position="117"/>
    </location>
</feature>
<evidence type="ECO:0000256" key="1">
    <source>
        <dbReference type="ARBA" id="ARBA00004613"/>
    </source>
</evidence>
<sequence>MLMPDVRRGSMRSCCGKIPWRVQAALYGVCVLSVVNSVGLFVLLVQQMQLSSRLVQLDRQVHEFSESSVVEFLSEVRGLGQAEAQVQYSRNKRSEELQQVQEQEQAQEHMQEPEKRLHRAEQHGDMMMMMTYSMVPVKVLIDMCNSTKGVCLTGPPGPPGLPGRDGMPGHNGTDGIPGLSGEPGVAGKRGKRGPPGEKGDPGEKGEVGDPGPPGEQGEPSNDVILEGPPGPVGPPGAPGPMGPPGPPGPQGPPRNRSQRAHFHAAQKSVGLFHAIPNDSAGKEGGRGREAALKKRECTIKSLDCPRTMAKMEKTFGVWMKDTAAQHDERIWVAEHFSGRCVKEYKNIAAFENSSSETIDLKKYYQGCGHIVHNGSMYYHIAGTFNIAKFELESKKLHTLAIENALYHNRAYLLNNSKTYFKVALDENGLWLIFASGADENIMVAQLDEKTFSVIAYINTSYPRTKAGNAFIACGVLYVTDTKDSRVTYAFDLLKGKPVNVSFDLRSPGGILAMLTYHPKDRLLVFWDNSFVKSYSVHFLSDE</sequence>
<dbReference type="GO" id="GO:0009986">
    <property type="term" value="C:cell surface"/>
    <property type="evidence" value="ECO:0007669"/>
    <property type="project" value="TreeGrafter"/>
</dbReference>